<dbReference type="GO" id="GO:0016020">
    <property type="term" value="C:membrane"/>
    <property type="evidence" value="ECO:0007669"/>
    <property type="project" value="InterPro"/>
</dbReference>
<organism evidence="2 3">
    <name type="scientific">Paspalum notatum var. saurae</name>
    <dbReference type="NCBI Taxonomy" id="547442"/>
    <lineage>
        <taxon>Eukaryota</taxon>
        <taxon>Viridiplantae</taxon>
        <taxon>Streptophyta</taxon>
        <taxon>Embryophyta</taxon>
        <taxon>Tracheophyta</taxon>
        <taxon>Spermatophyta</taxon>
        <taxon>Magnoliopsida</taxon>
        <taxon>Liliopsida</taxon>
        <taxon>Poales</taxon>
        <taxon>Poaceae</taxon>
        <taxon>PACMAD clade</taxon>
        <taxon>Panicoideae</taxon>
        <taxon>Andropogonodae</taxon>
        <taxon>Paspaleae</taxon>
        <taxon>Paspalinae</taxon>
        <taxon>Paspalum</taxon>
    </lineage>
</organism>
<sequence>MSVWHYVHVKKYWYELAHIVTNKDMQYLIQAHDVKRTSGVGFLYIELVQGVPPIFPHLIEKIPFVHSVLVFVSIKHLPIPHVDISDRFHFRKVESKTSKMFRCVAHYGYSDSIEEAKEFAASLVEGIQSYIEEGHFITNMQETEAETTSIVDSITRTHKAGSSTVYIEKALRPSETIDDTQPHISSYSAHSELQKGVVYILGETEIRAGPNSSIVKKIVVNYMYSFLRKNFRQGEKAFAIPRQQLLKVGM</sequence>
<dbReference type="PANTHER" id="PTHR30540:SF116">
    <property type="entry name" value="POTASSIUM TRANSPORTER"/>
    <property type="match status" value="1"/>
</dbReference>
<feature type="non-terminal residue" evidence="2">
    <location>
        <position position="250"/>
    </location>
</feature>
<dbReference type="InterPro" id="IPR053952">
    <property type="entry name" value="K_trans_C"/>
</dbReference>
<feature type="domain" description="K+ potassium transporter C-terminal" evidence="1">
    <location>
        <begin position="40"/>
        <end position="250"/>
    </location>
</feature>
<evidence type="ECO:0000259" key="1">
    <source>
        <dbReference type="Pfam" id="PF22776"/>
    </source>
</evidence>
<dbReference type="EMBL" id="CP144751">
    <property type="protein sequence ID" value="WVZ85465.1"/>
    <property type="molecule type" value="Genomic_DNA"/>
</dbReference>
<keyword evidence="3" id="KW-1185">Reference proteome</keyword>
<dbReference type="InterPro" id="IPR003855">
    <property type="entry name" value="K+_transporter"/>
</dbReference>
<protein>
    <recommendedName>
        <fullName evidence="1">K+ potassium transporter C-terminal domain-containing protein</fullName>
    </recommendedName>
</protein>
<evidence type="ECO:0000313" key="3">
    <source>
        <dbReference type="Proteomes" id="UP001341281"/>
    </source>
</evidence>
<proteinExistence type="predicted"/>
<dbReference type="PANTHER" id="PTHR30540">
    <property type="entry name" value="OSMOTIC STRESS POTASSIUM TRANSPORTER"/>
    <property type="match status" value="1"/>
</dbReference>
<accession>A0AAQ3X5P8</accession>
<reference evidence="2 3" key="1">
    <citation type="submission" date="2024-02" db="EMBL/GenBank/DDBJ databases">
        <title>High-quality chromosome-scale genome assembly of Pensacola bahiagrass (Paspalum notatum Flugge var. saurae).</title>
        <authorList>
            <person name="Vega J.M."/>
            <person name="Podio M."/>
            <person name="Orjuela J."/>
            <person name="Siena L.A."/>
            <person name="Pessino S.C."/>
            <person name="Combes M.C."/>
            <person name="Mariac C."/>
            <person name="Albertini E."/>
            <person name="Pupilli F."/>
            <person name="Ortiz J.P.A."/>
            <person name="Leblanc O."/>
        </authorList>
    </citation>
    <scope>NUCLEOTIDE SEQUENCE [LARGE SCALE GENOMIC DNA]</scope>
    <source>
        <strain evidence="2">R1</strain>
        <tissue evidence="2">Leaf</tissue>
    </source>
</reference>
<dbReference type="AlphaFoldDB" id="A0AAQ3X5P8"/>
<evidence type="ECO:0000313" key="2">
    <source>
        <dbReference type="EMBL" id="WVZ85465.1"/>
    </source>
</evidence>
<dbReference type="Proteomes" id="UP001341281">
    <property type="component" value="Chromosome 07"/>
</dbReference>
<name>A0AAQ3X5P8_PASNO</name>
<dbReference type="Pfam" id="PF22776">
    <property type="entry name" value="K_trans_C"/>
    <property type="match status" value="1"/>
</dbReference>
<gene>
    <name evidence="2" type="ORF">U9M48_032389</name>
</gene>
<dbReference type="GO" id="GO:0015079">
    <property type="term" value="F:potassium ion transmembrane transporter activity"/>
    <property type="evidence" value="ECO:0007669"/>
    <property type="project" value="InterPro"/>
</dbReference>